<evidence type="ECO:0000313" key="15">
    <source>
        <dbReference type="EMBL" id="KAF4079634.1"/>
    </source>
</evidence>
<feature type="compositionally biased region" description="Low complexity" evidence="12">
    <location>
        <begin position="690"/>
        <end position="703"/>
    </location>
</feature>
<feature type="compositionally biased region" description="Polar residues" evidence="12">
    <location>
        <begin position="456"/>
        <end position="466"/>
    </location>
</feature>
<evidence type="ECO:0000256" key="2">
    <source>
        <dbReference type="ARBA" id="ARBA00022723"/>
    </source>
</evidence>
<dbReference type="Pfam" id="PF13445">
    <property type="entry name" value="zf-RING_UBOX"/>
    <property type="match status" value="1"/>
</dbReference>
<dbReference type="Gene3D" id="3.30.40.10">
    <property type="entry name" value="Zinc/RING finger domain, C3HC4 (zinc finger)"/>
    <property type="match status" value="1"/>
</dbReference>
<keyword evidence="7 11" id="KW-0175">Coiled coil</keyword>
<feature type="domain" description="RING-type" evidence="13">
    <location>
        <begin position="43"/>
        <end position="106"/>
    </location>
</feature>
<keyword evidence="2" id="KW-0479">Metal-binding</keyword>
<feature type="domain" description="B box-type" evidence="14">
    <location>
        <begin position="193"/>
        <end position="234"/>
    </location>
</feature>
<dbReference type="EMBL" id="JAAGNN010000015">
    <property type="protein sequence ID" value="KAF4079634.1"/>
    <property type="molecule type" value="Genomic_DNA"/>
</dbReference>
<evidence type="ECO:0000256" key="3">
    <source>
        <dbReference type="ARBA" id="ARBA00022737"/>
    </source>
</evidence>
<dbReference type="InterPro" id="IPR000315">
    <property type="entry name" value="Znf_B-box"/>
</dbReference>
<feature type="coiled-coil region" evidence="11">
    <location>
        <begin position="231"/>
        <end position="323"/>
    </location>
</feature>
<evidence type="ECO:0000256" key="4">
    <source>
        <dbReference type="ARBA" id="ARBA00022771"/>
    </source>
</evidence>
<feature type="region of interest" description="Disordered" evidence="12">
    <location>
        <begin position="456"/>
        <end position="496"/>
    </location>
</feature>
<dbReference type="PANTHER" id="PTHR45915">
    <property type="entry name" value="TRANSCRIPTION INTERMEDIARY FACTOR"/>
    <property type="match status" value="1"/>
</dbReference>
<dbReference type="Proteomes" id="UP000593565">
    <property type="component" value="Unassembled WGS sequence"/>
</dbReference>
<dbReference type="PROSITE" id="PS50089">
    <property type="entry name" value="ZF_RING_2"/>
    <property type="match status" value="1"/>
</dbReference>
<dbReference type="PROSITE" id="PS50119">
    <property type="entry name" value="ZF_BBOX"/>
    <property type="match status" value="2"/>
</dbReference>
<feature type="compositionally biased region" description="Polar residues" evidence="12">
    <location>
        <begin position="616"/>
        <end position="626"/>
    </location>
</feature>
<dbReference type="InterPro" id="IPR017907">
    <property type="entry name" value="Znf_RING_CS"/>
</dbReference>
<dbReference type="InterPro" id="IPR013083">
    <property type="entry name" value="Znf_RING/FYVE/PHD"/>
</dbReference>
<organism evidence="15 16">
    <name type="scientific">Ameiurus melas</name>
    <name type="common">Black bullhead</name>
    <name type="synonym">Silurus melas</name>
    <dbReference type="NCBI Taxonomy" id="219545"/>
    <lineage>
        <taxon>Eukaryota</taxon>
        <taxon>Metazoa</taxon>
        <taxon>Chordata</taxon>
        <taxon>Craniata</taxon>
        <taxon>Vertebrata</taxon>
        <taxon>Euteleostomi</taxon>
        <taxon>Actinopterygii</taxon>
        <taxon>Neopterygii</taxon>
        <taxon>Teleostei</taxon>
        <taxon>Ostariophysi</taxon>
        <taxon>Siluriformes</taxon>
        <taxon>Ictaluridae</taxon>
        <taxon>Ameiurus</taxon>
    </lineage>
</organism>
<feature type="compositionally biased region" description="Polar residues" evidence="12">
    <location>
        <begin position="675"/>
        <end position="689"/>
    </location>
</feature>
<dbReference type="GO" id="GO:0005634">
    <property type="term" value="C:nucleus"/>
    <property type="evidence" value="ECO:0007669"/>
    <property type="project" value="UniProtKB-SubCell"/>
</dbReference>
<sequence length="764" mass="85192">MEENGETIESDDIVIIVENEAESKPIQEAKPKEEGSLGLLDICPLCKLSFHSREPKLLPCLHSFCKRCLPSSSRSLAYTEQGINHQMPADGQGKPSVNVIRCPVCHQECMEVEVLDNFFAKDTMEVPSSTVEKTSQLCMSCDDNTEATGFCVECVEFLCVTCIEAHQRVKFTRDHTIRQMEEMSSEAMGASTQKPVFCDIHKQEPLKLFCETCDRLTCRDCQLLKHKDHNYQFLEDAYRNHREHLEKMTGQLQEKRKAIGEVSDTINNGLQQVDENRKTVTNEIKKAICNLIMEINRKGKLLINQLEALTKDHEMVLKKQQEDISSLTKHLDHVISFTKWATASNSGTALLYCKRLILYQIQYLLRAKCNTSYVPQSSVRFQCRAAFWASNVDLGSLVVEKSSARQPGGPQPYPFQQMNPGPRGEGPPLALTGSQAQQHRQSTLAQLQMQVEKLSQQPSRHVSPSHWSWGMRPPGQAPSSRPMQGGSPSQNLTGMPQQAWRYGNPHINTRSPPTLIQNSSIPQQTLRGLINSPNFPPKPMEVLQGPSRYSQNAPLQNTGPLTSQASYMQRTMMEATYLSRRSDPTVSLSLSGPRASFVHTLPPTVPDKSAPVRQISPMSAPTSSEARTGAGPWKRSEPPVSGPSSLTTKRRRKSSPGPVIVIKDEPEDDDEVRFVQTSTKASLPDSTGVQSQTQQQESPPQKSSRQRKARNLRRTQMRTGVLCARMEESCSAVTNVPKSSILAVIFQLSMHHQVVNGTAHSAVT</sequence>
<keyword evidence="5" id="KW-0833">Ubl conjugation pathway</keyword>
<dbReference type="AlphaFoldDB" id="A0A7J6A9Q6"/>
<evidence type="ECO:0000256" key="8">
    <source>
        <dbReference type="ARBA" id="ARBA00023117"/>
    </source>
</evidence>
<dbReference type="InterPro" id="IPR003649">
    <property type="entry name" value="Bbox_C"/>
</dbReference>
<keyword evidence="8" id="KW-0103">Bromodomain</keyword>
<keyword evidence="9" id="KW-0539">Nucleus</keyword>
<evidence type="ECO:0000256" key="6">
    <source>
        <dbReference type="ARBA" id="ARBA00022833"/>
    </source>
</evidence>
<keyword evidence="16" id="KW-1185">Reference proteome</keyword>
<reference evidence="15 16" key="1">
    <citation type="submission" date="2020-02" db="EMBL/GenBank/DDBJ databases">
        <title>A chromosome-scale genome assembly of the black bullhead catfish (Ameiurus melas).</title>
        <authorList>
            <person name="Wen M."/>
            <person name="Zham M."/>
            <person name="Cabau C."/>
            <person name="Klopp C."/>
            <person name="Donnadieu C."/>
            <person name="Roques C."/>
            <person name="Bouchez O."/>
            <person name="Lampietro C."/>
            <person name="Jouanno E."/>
            <person name="Herpin A."/>
            <person name="Louis A."/>
            <person name="Berthelot C."/>
            <person name="Parey E."/>
            <person name="Roest-Crollius H."/>
            <person name="Braasch I."/>
            <person name="Postlethwait J."/>
            <person name="Robinson-Rechavi M."/>
            <person name="Echchiki A."/>
            <person name="Begum T."/>
            <person name="Montfort J."/>
            <person name="Schartl M."/>
            <person name="Bobe J."/>
            <person name="Guiguen Y."/>
        </authorList>
    </citation>
    <scope>NUCLEOTIDE SEQUENCE [LARGE SCALE GENOMIC DNA]</scope>
    <source>
        <strain evidence="15">M_S1</strain>
        <tissue evidence="15">Blood</tissue>
    </source>
</reference>
<dbReference type="FunFam" id="3.30.160.60:FF:000074">
    <property type="entry name" value="Tripartite motif containing 66"/>
    <property type="match status" value="1"/>
</dbReference>
<feature type="domain" description="B box-type" evidence="14">
    <location>
        <begin position="133"/>
        <end position="180"/>
    </location>
</feature>
<protein>
    <submittedName>
        <fullName evidence="15">Uncharacterized protein</fullName>
    </submittedName>
</protein>
<evidence type="ECO:0000256" key="7">
    <source>
        <dbReference type="ARBA" id="ARBA00023054"/>
    </source>
</evidence>
<dbReference type="PROSITE" id="PS00518">
    <property type="entry name" value="ZF_RING_1"/>
    <property type="match status" value="1"/>
</dbReference>
<dbReference type="SMART" id="SM00502">
    <property type="entry name" value="BBC"/>
    <property type="match status" value="1"/>
</dbReference>
<evidence type="ECO:0000256" key="12">
    <source>
        <dbReference type="SAM" id="MobiDB-lite"/>
    </source>
</evidence>
<dbReference type="InterPro" id="IPR047058">
    <property type="entry name" value="TIF1b_Bbox2_Znf"/>
</dbReference>
<dbReference type="InterPro" id="IPR027370">
    <property type="entry name" value="Znf-RING_euk"/>
</dbReference>
<feature type="compositionally biased region" description="Basic residues" evidence="12">
    <location>
        <begin position="704"/>
        <end position="714"/>
    </location>
</feature>
<evidence type="ECO:0000259" key="14">
    <source>
        <dbReference type="PROSITE" id="PS50119"/>
    </source>
</evidence>
<dbReference type="SMART" id="SM00336">
    <property type="entry name" value="BBOX"/>
    <property type="match status" value="2"/>
</dbReference>
<evidence type="ECO:0000256" key="10">
    <source>
        <dbReference type="PROSITE-ProRule" id="PRU00024"/>
    </source>
</evidence>
<comment type="caution">
    <text evidence="15">The sequence shown here is derived from an EMBL/GenBank/DDBJ whole genome shotgun (WGS) entry which is preliminary data.</text>
</comment>
<feature type="compositionally biased region" description="Polar residues" evidence="12">
    <location>
        <begin position="432"/>
        <end position="443"/>
    </location>
</feature>
<dbReference type="GO" id="GO:0000785">
    <property type="term" value="C:chromatin"/>
    <property type="evidence" value="ECO:0007669"/>
    <property type="project" value="TreeGrafter"/>
</dbReference>
<dbReference type="InterPro" id="IPR001841">
    <property type="entry name" value="Znf_RING"/>
</dbReference>
<dbReference type="SUPFAM" id="SSF57845">
    <property type="entry name" value="B-box zinc-binding domain"/>
    <property type="match status" value="1"/>
</dbReference>
<feature type="region of interest" description="Disordered" evidence="12">
    <location>
        <begin position="402"/>
        <end position="443"/>
    </location>
</feature>
<dbReference type="Gene3D" id="3.30.160.60">
    <property type="entry name" value="Classic Zinc Finger"/>
    <property type="match status" value="1"/>
</dbReference>
<dbReference type="Pfam" id="PF00643">
    <property type="entry name" value="zf-B_box"/>
    <property type="match status" value="1"/>
</dbReference>
<dbReference type="CDD" id="cd19829">
    <property type="entry name" value="Bbox2_TIF1b_C-VI"/>
    <property type="match status" value="1"/>
</dbReference>
<accession>A0A7J6A9Q6</accession>
<name>A0A7J6A9Q6_AMEME</name>
<gene>
    <name evidence="15" type="ORF">AMELA_G00180360</name>
</gene>
<evidence type="ECO:0000256" key="5">
    <source>
        <dbReference type="ARBA" id="ARBA00022786"/>
    </source>
</evidence>
<evidence type="ECO:0000259" key="13">
    <source>
        <dbReference type="PROSITE" id="PS50089"/>
    </source>
</evidence>
<dbReference type="PANTHER" id="PTHR45915:SF4">
    <property type="entry name" value="TRANSCRIPTION INTERMEDIARY FACTOR 1-ALPHA"/>
    <property type="match status" value="1"/>
</dbReference>
<evidence type="ECO:0000256" key="11">
    <source>
        <dbReference type="SAM" id="Coils"/>
    </source>
</evidence>
<evidence type="ECO:0000256" key="1">
    <source>
        <dbReference type="ARBA" id="ARBA00004123"/>
    </source>
</evidence>
<keyword evidence="4 10" id="KW-0863">Zinc-finger</keyword>
<dbReference type="GO" id="GO:0008270">
    <property type="term" value="F:zinc ion binding"/>
    <property type="evidence" value="ECO:0007669"/>
    <property type="project" value="UniProtKB-KW"/>
</dbReference>
<proteinExistence type="predicted"/>
<evidence type="ECO:0000256" key="9">
    <source>
        <dbReference type="ARBA" id="ARBA00023242"/>
    </source>
</evidence>
<dbReference type="SMART" id="SM00184">
    <property type="entry name" value="RING"/>
    <property type="match status" value="1"/>
</dbReference>
<keyword evidence="3" id="KW-0677">Repeat</keyword>
<dbReference type="SUPFAM" id="SSF57850">
    <property type="entry name" value="RING/U-box"/>
    <property type="match status" value="1"/>
</dbReference>
<feature type="compositionally biased region" description="Polar residues" evidence="12">
    <location>
        <begin position="477"/>
        <end position="496"/>
    </location>
</feature>
<feature type="region of interest" description="Disordered" evidence="12">
    <location>
        <begin position="599"/>
        <end position="714"/>
    </location>
</feature>
<comment type="subcellular location">
    <subcellularLocation>
        <location evidence="1">Nucleus</location>
    </subcellularLocation>
</comment>
<evidence type="ECO:0000313" key="16">
    <source>
        <dbReference type="Proteomes" id="UP000593565"/>
    </source>
</evidence>
<keyword evidence="6" id="KW-0862">Zinc</keyword>